<name>A0A8T0HUJ6_CERPU</name>
<dbReference type="EMBL" id="CM026426">
    <property type="protein sequence ID" value="KAG0574203.1"/>
    <property type="molecule type" value="Genomic_DNA"/>
</dbReference>
<proteinExistence type="predicted"/>
<accession>A0A8T0HUJ6</accession>
<evidence type="ECO:0000313" key="1">
    <source>
        <dbReference type="EMBL" id="KAG0574203.1"/>
    </source>
</evidence>
<evidence type="ECO:0000313" key="2">
    <source>
        <dbReference type="Proteomes" id="UP000822688"/>
    </source>
</evidence>
<comment type="caution">
    <text evidence="1">The sequence shown here is derived from an EMBL/GenBank/DDBJ whole genome shotgun (WGS) entry which is preliminary data.</text>
</comment>
<organism evidence="1 2">
    <name type="scientific">Ceratodon purpureus</name>
    <name type="common">Fire moss</name>
    <name type="synonym">Dicranum purpureum</name>
    <dbReference type="NCBI Taxonomy" id="3225"/>
    <lineage>
        <taxon>Eukaryota</taxon>
        <taxon>Viridiplantae</taxon>
        <taxon>Streptophyta</taxon>
        <taxon>Embryophyta</taxon>
        <taxon>Bryophyta</taxon>
        <taxon>Bryophytina</taxon>
        <taxon>Bryopsida</taxon>
        <taxon>Dicranidae</taxon>
        <taxon>Pseudoditrichales</taxon>
        <taxon>Ditrichaceae</taxon>
        <taxon>Ceratodon</taxon>
    </lineage>
</organism>
<reference evidence="1" key="1">
    <citation type="submission" date="2020-06" db="EMBL/GenBank/DDBJ databases">
        <title>WGS assembly of Ceratodon purpureus strain R40.</title>
        <authorList>
            <person name="Carey S.B."/>
            <person name="Jenkins J."/>
            <person name="Shu S."/>
            <person name="Lovell J.T."/>
            <person name="Sreedasyam A."/>
            <person name="Maumus F."/>
            <person name="Tiley G.P."/>
            <person name="Fernandez-Pozo N."/>
            <person name="Barry K."/>
            <person name="Chen C."/>
            <person name="Wang M."/>
            <person name="Lipzen A."/>
            <person name="Daum C."/>
            <person name="Saski C.A."/>
            <person name="Payton A.C."/>
            <person name="Mcbreen J.C."/>
            <person name="Conrad R.E."/>
            <person name="Kollar L.M."/>
            <person name="Olsson S."/>
            <person name="Huttunen S."/>
            <person name="Landis J.B."/>
            <person name="Wickett N.J."/>
            <person name="Johnson M.G."/>
            <person name="Rensing S.A."/>
            <person name="Grimwood J."/>
            <person name="Schmutz J."/>
            <person name="Mcdaniel S.F."/>
        </authorList>
    </citation>
    <scope>NUCLEOTIDE SEQUENCE</scope>
    <source>
        <strain evidence="1">R40</strain>
    </source>
</reference>
<keyword evidence="2" id="KW-1185">Reference proteome</keyword>
<dbReference type="Proteomes" id="UP000822688">
    <property type="component" value="Chromosome V"/>
</dbReference>
<sequence>MGSWFPIFVTAKSPSCRRAVLGSCILKLHTMISLLFDIVGPWTTSVFAAFSPTSRRTAASCSTTALGALVFTSLFR</sequence>
<dbReference type="AlphaFoldDB" id="A0A8T0HUJ6"/>
<gene>
    <name evidence="1" type="ORF">KC19_VG243500</name>
</gene>
<protein>
    <submittedName>
        <fullName evidence="1">Uncharacterized protein</fullName>
    </submittedName>
</protein>